<name>A0A2Z4Y8S0_SUMC1</name>
<feature type="domain" description="N-acetyltransferase" evidence="3">
    <location>
        <begin position="7"/>
        <end position="170"/>
    </location>
</feature>
<dbReference type="AlphaFoldDB" id="A0A2Z4Y8S0"/>
<dbReference type="KEGG" id="schv:BRCON_2684"/>
<organism evidence="4 5">
    <name type="scientific">Sumerlaea chitinivorans</name>
    <dbReference type="NCBI Taxonomy" id="2250252"/>
    <lineage>
        <taxon>Bacteria</taxon>
        <taxon>Candidatus Sumerlaeota</taxon>
        <taxon>Candidatus Sumerlaeia</taxon>
        <taxon>Candidatus Sumerlaeales</taxon>
        <taxon>Candidatus Sumerlaeaceae</taxon>
        <taxon>Candidatus Sumerlaea</taxon>
    </lineage>
</organism>
<protein>
    <submittedName>
        <fullName evidence="4">Serine--pyruvate aminotransferase</fullName>
    </submittedName>
</protein>
<dbReference type="Pfam" id="PF21926">
    <property type="entry name" value="FeeM"/>
    <property type="match status" value="1"/>
</dbReference>
<evidence type="ECO:0000313" key="5">
    <source>
        <dbReference type="Proteomes" id="UP000262583"/>
    </source>
</evidence>
<dbReference type="EMBL" id="CP030759">
    <property type="protein sequence ID" value="AXA37426.1"/>
    <property type="molecule type" value="Genomic_DNA"/>
</dbReference>
<evidence type="ECO:0000259" key="3">
    <source>
        <dbReference type="PROSITE" id="PS51186"/>
    </source>
</evidence>
<evidence type="ECO:0000256" key="2">
    <source>
        <dbReference type="ARBA" id="ARBA00022898"/>
    </source>
</evidence>
<dbReference type="GO" id="GO:0019265">
    <property type="term" value="P:glycine biosynthetic process, by transamination of glyoxylate"/>
    <property type="evidence" value="ECO:0007669"/>
    <property type="project" value="TreeGrafter"/>
</dbReference>
<accession>A0A2Z4Y8S0</accession>
<dbReference type="InterPro" id="IPR000182">
    <property type="entry name" value="GNAT_dom"/>
</dbReference>
<keyword evidence="4" id="KW-0670">Pyruvate</keyword>
<dbReference type="InterPro" id="IPR054597">
    <property type="entry name" value="FeeM_cat"/>
</dbReference>
<keyword evidence="4" id="KW-0808">Transferase</keyword>
<dbReference type="InterPro" id="IPR015424">
    <property type="entry name" value="PyrdxlP-dep_Trfase"/>
</dbReference>
<reference evidence="4 5" key="1">
    <citation type="submission" date="2018-05" db="EMBL/GenBank/DDBJ databases">
        <title>A metagenomic window into the 2 km-deep terrestrial subsurface aquifer revealed taxonomically and functionally diverse microbial community comprising novel uncultured bacterial lineages.</title>
        <authorList>
            <person name="Kadnikov V.V."/>
            <person name="Mardanov A.V."/>
            <person name="Beletsky A.V."/>
            <person name="Banks D."/>
            <person name="Pimenov N.V."/>
            <person name="Frank Y.A."/>
            <person name="Karnachuk O.V."/>
            <person name="Ravin N.V."/>
        </authorList>
    </citation>
    <scope>NUCLEOTIDE SEQUENCE [LARGE SCALE GENOMIC DNA]</scope>
    <source>
        <strain evidence="4">BY</strain>
    </source>
</reference>
<dbReference type="InterPro" id="IPR015421">
    <property type="entry name" value="PyrdxlP-dep_Trfase_major"/>
</dbReference>
<dbReference type="SUPFAM" id="SSF53383">
    <property type="entry name" value="PLP-dependent transferases"/>
    <property type="match status" value="1"/>
</dbReference>
<sequence length="546" mass="61277">MSHRPPLRFKIATEPEEFEQIHRLNYRTFVEEIPQHRPNEDGRLVDRFHEENTYIICLCGTRVVGMLAVRDRRPFSLDLKLPNLDSYLPPAKSICEIRLLAVEPEFRSGQVFRGLAVELARYALSKGYDLGIISGTTRQLKLYRHVGFIPFGPLVGEPGAQFQPMYMTRKEFERITLEVLGKEEILSAARHNGHVANFLPGPVNIREEVREAFSEPPVSHRGEAFIEEFQELKAQLCRIVNARNVEIFVGSGTLANDVIGAQLTLLDKPGLILANGEFGFRLADAAKRFRLNFKVFEAPYGQPFDYRELEKEVEARASELGWLWGVHCETSTGVLNDLGRLKRLGAHHGLKLCMDCISSIGVVPVDVEGLYLASGVSGKGLGSYPGLSMVFYNHEVQPAHQLPRYLDLGYYAAKDGIPFTHSSNLVRALRAALHHFESNPPYEKRASLSAWARERLRQMGFQVLASEECAAPAVITIVLPPAIRSYDVGSQLERAGFLVSYMSEYLLARNWIQICMMGECTKENLEALLDRIALECGVAEAHSPVV</sequence>
<keyword evidence="4" id="KW-0032">Aminotransferase</keyword>
<dbReference type="InterPro" id="IPR000192">
    <property type="entry name" value="Aminotrans_V_dom"/>
</dbReference>
<dbReference type="PANTHER" id="PTHR21152">
    <property type="entry name" value="AMINOTRANSFERASE CLASS V"/>
    <property type="match status" value="1"/>
</dbReference>
<dbReference type="PROSITE" id="PS51186">
    <property type="entry name" value="GNAT"/>
    <property type="match status" value="1"/>
</dbReference>
<evidence type="ECO:0000256" key="1">
    <source>
        <dbReference type="ARBA" id="ARBA00001933"/>
    </source>
</evidence>
<dbReference type="Gene3D" id="3.40.640.10">
    <property type="entry name" value="Type I PLP-dependent aspartate aminotransferase-like (Major domain)"/>
    <property type="match status" value="1"/>
</dbReference>
<dbReference type="InterPro" id="IPR016181">
    <property type="entry name" value="Acyl_CoA_acyltransferase"/>
</dbReference>
<gene>
    <name evidence="4" type="ORF">BRCON_2684</name>
</gene>
<dbReference type="SUPFAM" id="SSF55729">
    <property type="entry name" value="Acyl-CoA N-acyltransferases (Nat)"/>
    <property type="match status" value="1"/>
</dbReference>
<dbReference type="GO" id="GO:0016747">
    <property type="term" value="F:acyltransferase activity, transferring groups other than amino-acyl groups"/>
    <property type="evidence" value="ECO:0007669"/>
    <property type="project" value="InterPro"/>
</dbReference>
<dbReference type="GO" id="GO:0004760">
    <property type="term" value="F:L-serine-pyruvate transaminase activity"/>
    <property type="evidence" value="ECO:0007669"/>
    <property type="project" value="TreeGrafter"/>
</dbReference>
<dbReference type="Pfam" id="PF00266">
    <property type="entry name" value="Aminotran_5"/>
    <property type="match status" value="1"/>
</dbReference>
<comment type="cofactor">
    <cofactor evidence="1">
        <name>pyridoxal 5'-phosphate</name>
        <dbReference type="ChEBI" id="CHEBI:597326"/>
    </cofactor>
</comment>
<dbReference type="Proteomes" id="UP000262583">
    <property type="component" value="Chromosome"/>
</dbReference>
<proteinExistence type="predicted"/>
<dbReference type="Gene3D" id="3.90.1150.10">
    <property type="entry name" value="Aspartate Aminotransferase, domain 1"/>
    <property type="match status" value="1"/>
</dbReference>
<evidence type="ECO:0000313" key="4">
    <source>
        <dbReference type="EMBL" id="AXA37426.1"/>
    </source>
</evidence>
<dbReference type="PANTHER" id="PTHR21152:SF40">
    <property type="entry name" value="ALANINE--GLYOXYLATE AMINOTRANSFERASE"/>
    <property type="match status" value="1"/>
</dbReference>
<keyword evidence="2" id="KW-0663">Pyridoxal phosphate</keyword>
<dbReference type="InterPro" id="IPR015422">
    <property type="entry name" value="PyrdxlP-dep_Trfase_small"/>
</dbReference>
<dbReference type="Gene3D" id="3.40.630.30">
    <property type="match status" value="1"/>
</dbReference>
<dbReference type="GO" id="GO:0008453">
    <property type="term" value="F:alanine-glyoxylate transaminase activity"/>
    <property type="evidence" value="ECO:0007669"/>
    <property type="project" value="TreeGrafter"/>
</dbReference>